<evidence type="ECO:0000259" key="2">
    <source>
        <dbReference type="Pfam" id="PF01882"/>
    </source>
</evidence>
<dbReference type="Proteomes" id="UP000295632">
    <property type="component" value="Unassembled WGS sequence"/>
</dbReference>
<evidence type="ECO:0000256" key="1">
    <source>
        <dbReference type="SAM" id="Phobius"/>
    </source>
</evidence>
<keyword evidence="1" id="KW-1133">Transmembrane helix</keyword>
<dbReference type="AlphaFoldDB" id="A0A4R6TZP9"/>
<dbReference type="InterPro" id="IPR002881">
    <property type="entry name" value="DUF58"/>
</dbReference>
<gene>
    <name evidence="3" type="ORF">EV213_11963</name>
</gene>
<feature type="domain" description="DUF58" evidence="2">
    <location>
        <begin position="206"/>
        <end position="342"/>
    </location>
</feature>
<evidence type="ECO:0000313" key="4">
    <source>
        <dbReference type="Proteomes" id="UP000295632"/>
    </source>
</evidence>
<protein>
    <submittedName>
        <fullName evidence="3">Uncharacterized protein (DUF58 family)</fullName>
    </submittedName>
</protein>
<reference evidence="3 4" key="1">
    <citation type="submission" date="2019-03" db="EMBL/GenBank/DDBJ databases">
        <title>Genomic Encyclopedia of Type Strains, Phase IV (KMG-IV): sequencing the most valuable type-strain genomes for metagenomic binning, comparative biology and taxonomic classification.</title>
        <authorList>
            <person name="Goeker M."/>
        </authorList>
    </citation>
    <scope>NUCLEOTIDE SEQUENCE [LARGE SCALE GENOMIC DNA]</scope>
    <source>
        <strain evidence="3 4">DSM 28697</strain>
    </source>
</reference>
<comment type="caution">
    <text evidence="3">The sequence shown here is derived from an EMBL/GenBank/DDBJ whole genome shotgun (WGS) entry which is preliminary data.</text>
</comment>
<feature type="transmembrane region" description="Helical" evidence="1">
    <location>
        <begin position="37"/>
        <end position="57"/>
    </location>
</feature>
<dbReference type="PANTHER" id="PTHR34351">
    <property type="entry name" value="SLR1927 PROTEIN-RELATED"/>
    <property type="match status" value="1"/>
</dbReference>
<dbReference type="PANTHER" id="PTHR34351:SF2">
    <property type="entry name" value="DUF58 DOMAIN-CONTAINING PROTEIN"/>
    <property type="match status" value="1"/>
</dbReference>
<keyword evidence="4" id="KW-1185">Reference proteome</keyword>
<proteinExistence type="predicted"/>
<keyword evidence="1" id="KW-0812">Transmembrane</keyword>
<accession>A0A4R6TZP9</accession>
<evidence type="ECO:0000313" key="3">
    <source>
        <dbReference type="EMBL" id="TDQ36274.1"/>
    </source>
</evidence>
<name>A0A4R6TZP9_9BACI</name>
<feature type="transmembrane region" description="Helical" evidence="1">
    <location>
        <begin position="12"/>
        <end position="31"/>
    </location>
</feature>
<dbReference type="OrthoDB" id="140416at2"/>
<dbReference type="RefSeq" id="WP_133581797.1">
    <property type="nucleotide sequence ID" value="NZ_SNYJ01000019.1"/>
</dbReference>
<sequence>MNRTLWPILKTALTSILFFGFISITFSYAMFQGGFVSWFLFFATLPLALYVVLIICYPIRSLRVHREVTPKECSVGENIHVKITLERALPFPLFYLLLHDRLSPHISKKNLPVRTLLFPGFKRKIVYTYDIPAAKRGEYSFDGLTVSTGDPLGLVQKEHTFPIEENLIVFPKQEPSFYEQIGSNRQEGEALSSLFDLIDTTMAVGAREYVPGDKFSWVDWKSTARKRTLMTKEFEQRSGHTVYLMFDRSASDAVSDDVFERNLSFSVSMANAVVRKGASLHFFSLGEEIVNFHLDTNKNLDIGYQRLLYHMARTDRDGKRPFAQMVQEQLLRAEKDMTLVCVALSLETSFVQTLVKAKRQYDHIIVFVPRTDPEEVVQKKLQYQLMAHGIKTAQVHTKNIGNAWFEVKSK</sequence>
<dbReference type="Pfam" id="PF01882">
    <property type="entry name" value="DUF58"/>
    <property type="match status" value="1"/>
</dbReference>
<keyword evidence="1" id="KW-0472">Membrane</keyword>
<organism evidence="3 4">
    <name type="scientific">Aureibacillus halotolerans</name>
    <dbReference type="NCBI Taxonomy" id="1508390"/>
    <lineage>
        <taxon>Bacteria</taxon>
        <taxon>Bacillati</taxon>
        <taxon>Bacillota</taxon>
        <taxon>Bacilli</taxon>
        <taxon>Bacillales</taxon>
        <taxon>Bacillaceae</taxon>
        <taxon>Aureibacillus</taxon>
    </lineage>
</organism>
<dbReference type="EMBL" id="SNYJ01000019">
    <property type="protein sequence ID" value="TDQ36274.1"/>
    <property type="molecule type" value="Genomic_DNA"/>
</dbReference>